<dbReference type="EMBL" id="WMLB01000046">
    <property type="protein sequence ID" value="MTH70403.1"/>
    <property type="molecule type" value="Genomic_DNA"/>
</dbReference>
<name>A0A6I3MJI7_9MICO</name>
<evidence type="ECO:0000313" key="6">
    <source>
        <dbReference type="Proteomes" id="UP000433071"/>
    </source>
</evidence>
<dbReference type="PANTHER" id="PTHR33744:SF1">
    <property type="entry name" value="DNA-BINDING TRANSCRIPTIONAL ACTIVATOR ADER"/>
    <property type="match status" value="1"/>
</dbReference>
<reference evidence="5 6" key="1">
    <citation type="submission" date="2019-11" db="EMBL/GenBank/DDBJ databases">
        <title>Agromyces kandeliae sp. nov., isolated from mangrove soil.</title>
        <authorList>
            <person name="Wang R."/>
        </authorList>
    </citation>
    <scope>NUCLEOTIDE SEQUENCE [LARGE SCALE GENOMIC DNA]</scope>
    <source>
        <strain evidence="5 6">JCM 11433</strain>
    </source>
</reference>
<evidence type="ECO:0000259" key="2">
    <source>
        <dbReference type="Pfam" id="PF07905"/>
    </source>
</evidence>
<dbReference type="Pfam" id="PF17853">
    <property type="entry name" value="GGDEF_2"/>
    <property type="match status" value="1"/>
</dbReference>
<evidence type="ECO:0000259" key="3">
    <source>
        <dbReference type="Pfam" id="PF13556"/>
    </source>
</evidence>
<dbReference type="InterPro" id="IPR051448">
    <property type="entry name" value="CdaR-like_regulators"/>
</dbReference>
<dbReference type="Pfam" id="PF13556">
    <property type="entry name" value="HTH_30"/>
    <property type="match status" value="1"/>
</dbReference>
<dbReference type="AlphaFoldDB" id="A0A6I3MJI7"/>
<evidence type="ECO:0000259" key="4">
    <source>
        <dbReference type="Pfam" id="PF17853"/>
    </source>
</evidence>
<feature type="domain" description="Purine catabolism PurC-like" evidence="2">
    <location>
        <begin position="9"/>
        <end position="117"/>
    </location>
</feature>
<evidence type="ECO:0008006" key="7">
    <source>
        <dbReference type="Google" id="ProtNLM"/>
    </source>
</evidence>
<dbReference type="InterPro" id="IPR042070">
    <property type="entry name" value="PucR_C-HTH_sf"/>
</dbReference>
<dbReference type="InterPro" id="IPR025736">
    <property type="entry name" value="PucR_C-HTH_dom"/>
</dbReference>
<organism evidence="5 6">
    <name type="scientific">Agromyces bracchium</name>
    <dbReference type="NCBI Taxonomy" id="88376"/>
    <lineage>
        <taxon>Bacteria</taxon>
        <taxon>Bacillati</taxon>
        <taxon>Actinomycetota</taxon>
        <taxon>Actinomycetes</taxon>
        <taxon>Micrococcales</taxon>
        <taxon>Microbacteriaceae</taxon>
        <taxon>Agromyces</taxon>
    </lineage>
</organism>
<accession>A0A6I3MJI7</accession>
<dbReference type="Gene3D" id="1.10.10.2840">
    <property type="entry name" value="PucR C-terminal helix-turn-helix domain"/>
    <property type="match status" value="1"/>
</dbReference>
<gene>
    <name evidence="5" type="ORF">GJ743_18730</name>
</gene>
<sequence>MVLSIEASLRHKVFQDAAVQVFAGEHRLREPVRRAILVESCEEIADLSRGDLVITSELGLGRTSAEQLRQLEHVFESGAAALVLRLGAQSSPEVTPELIEAAERLEFPLVGVTGPVPVDMPAQLGRAIAELTSAELVALGKLNDDFIRLLMTGASPVSVAETLAHHLGCPVILENAVHEVVAYAGGTTELDNLVRDWMSHASQRHHHYGGSPGALLGIGRTRSVCTRRSVDLRGEVWGWLHVMLTGGEASDAFALALARTAEVIAITLLSGDQGARRTQRQKSLVVRLMAGDLTGPQFVERALRIGQDLRDCPLVVVVAHRTGAAGAPEELLGETLRIHQLPSVQAPLDDKCVAVVGLAPHLSAADLAAEIARAGMCGGVSRLCSPDQLTPAIRQARTAATVAGTPHWSAVVPFDRLGMLRLLVSLDESGELQRYVDDELGEVLRHDTTATNPLLPTLRAYLAAGGNKARTSEELFVQRRTLYYRLERIDSLLGRSLDDPETRTVLDIALRGWDFLQARMHR</sequence>
<evidence type="ECO:0000256" key="1">
    <source>
        <dbReference type="ARBA" id="ARBA00006754"/>
    </source>
</evidence>
<keyword evidence="6" id="KW-1185">Reference proteome</keyword>
<dbReference type="InterPro" id="IPR041522">
    <property type="entry name" value="CdaR_GGDEF"/>
</dbReference>
<dbReference type="Proteomes" id="UP000433071">
    <property type="component" value="Unassembled WGS sequence"/>
</dbReference>
<dbReference type="OrthoDB" id="8026818at2"/>
<dbReference type="InterPro" id="IPR012914">
    <property type="entry name" value="PucR_dom"/>
</dbReference>
<protein>
    <recommendedName>
        <fullName evidence="7">PucR family transcriptional regulator</fullName>
    </recommendedName>
</protein>
<proteinExistence type="inferred from homology"/>
<comment type="similarity">
    <text evidence="1">Belongs to the CdaR family.</text>
</comment>
<feature type="domain" description="PucR C-terminal helix-turn-helix" evidence="3">
    <location>
        <begin position="454"/>
        <end position="511"/>
    </location>
</feature>
<comment type="caution">
    <text evidence="5">The sequence shown here is derived from an EMBL/GenBank/DDBJ whole genome shotgun (WGS) entry which is preliminary data.</text>
</comment>
<dbReference type="RefSeq" id="WP_155053424.1">
    <property type="nucleotide sequence ID" value="NZ_BAAAIB010000007.1"/>
</dbReference>
<feature type="domain" description="CdaR GGDEF-like" evidence="4">
    <location>
        <begin position="292"/>
        <end position="401"/>
    </location>
</feature>
<dbReference type="PANTHER" id="PTHR33744">
    <property type="entry name" value="CARBOHYDRATE DIACID REGULATOR"/>
    <property type="match status" value="1"/>
</dbReference>
<evidence type="ECO:0000313" key="5">
    <source>
        <dbReference type="EMBL" id="MTH70403.1"/>
    </source>
</evidence>
<dbReference type="Pfam" id="PF07905">
    <property type="entry name" value="PucR"/>
    <property type="match status" value="1"/>
</dbReference>